<name>A0A1M4XYD3_9RHOB</name>
<accession>A0A1M4XYD3</accession>
<dbReference type="EMBL" id="FQVK01000013">
    <property type="protein sequence ID" value="SHE98594.1"/>
    <property type="molecule type" value="Genomic_DNA"/>
</dbReference>
<dbReference type="Proteomes" id="UP000325134">
    <property type="component" value="Unassembled WGS sequence"/>
</dbReference>
<evidence type="ECO:0000313" key="1">
    <source>
        <dbReference type="EMBL" id="SHE98594.1"/>
    </source>
</evidence>
<dbReference type="AlphaFoldDB" id="A0A1M4XYD3"/>
<dbReference type="RefSeq" id="WP_188127746.1">
    <property type="nucleotide sequence ID" value="NZ_FQVK01000013.1"/>
</dbReference>
<evidence type="ECO:0000313" key="2">
    <source>
        <dbReference type="Proteomes" id="UP000325134"/>
    </source>
</evidence>
<keyword evidence="2" id="KW-1185">Reference proteome</keyword>
<sequence length="75" mass="8402">MKPVTFCDTALRPDGLALMIRLMQDFAIQSGNIPEAVATAWPDEQRALADAGRFFMSITHFVWVAHKNRSLPLTN</sequence>
<reference evidence="1 2" key="1">
    <citation type="submission" date="2016-11" db="EMBL/GenBank/DDBJ databases">
        <authorList>
            <person name="Varghese N."/>
            <person name="Submissions S."/>
        </authorList>
    </citation>
    <scope>NUCLEOTIDE SEQUENCE [LARGE SCALE GENOMIC DNA]</scope>
    <source>
        <strain evidence="1 2">DSM 29341</strain>
    </source>
</reference>
<protein>
    <submittedName>
        <fullName evidence="1">Uncharacterized protein</fullName>
    </submittedName>
</protein>
<organism evidence="1 2">
    <name type="scientific">Ruegeria intermedia</name>
    <dbReference type="NCBI Taxonomy" id="996115"/>
    <lineage>
        <taxon>Bacteria</taxon>
        <taxon>Pseudomonadati</taxon>
        <taxon>Pseudomonadota</taxon>
        <taxon>Alphaproteobacteria</taxon>
        <taxon>Rhodobacterales</taxon>
        <taxon>Roseobacteraceae</taxon>
        <taxon>Ruegeria</taxon>
    </lineage>
</organism>
<proteinExistence type="predicted"/>
<gene>
    <name evidence="1" type="ORF">SAMN05444279_11362</name>
</gene>